<sequence length="39" mass="4852">MLYLKFKFCGTTYDIIPYARKRISEFFHRIFHAFFNLLC</sequence>
<dbReference type="EMBL" id="GBRH01243174">
    <property type="protein sequence ID" value="JAD54721.1"/>
    <property type="molecule type" value="Transcribed_RNA"/>
</dbReference>
<reference evidence="1" key="2">
    <citation type="journal article" date="2015" name="Data Brief">
        <title>Shoot transcriptome of the giant reed, Arundo donax.</title>
        <authorList>
            <person name="Barrero R.A."/>
            <person name="Guerrero F.D."/>
            <person name="Moolhuijzen P."/>
            <person name="Goolsby J.A."/>
            <person name="Tidwell J."/>
            <person name="Bellgard S.E."/>
            <person name="Bellgard M.I."/>
        </authorList>
    </citation>
    <scope>NUCLEOTIDE SEQUENCE</scope>
    <source>
        <tissue evidence="1">Shoot tissue taken approximately 20 cm above the soil surface</tissue>
    </source>
</reference>
<organism evidence="1">
    <name type="scientific">Arundo donax</name>
    <name type="common">Giant reed</name>
    <name type="synonym">Donax arundinaceus</name>
    <dbReference type="NCBI Taxonomy" id="35708"/>
    <lineage>
        <taxon>Eukaryota</taxon>
        <taxon>Viridiplantae</taxon>
        <taxon>Streptophyta</taxon>
        <taxon>Embryophyta</taxon>
        <taxon>Tracheophyta</taxon>
        <taxon>Spermatophyta</taxon>
        <taxon>Magnoliopsida</taxon>
        <taxon>Liliopsida</taxon>
        <taxon>Poales</taxon>
        <taxon>Poaceae</taxon>
        <taxon>PACMAD clade</taxon>
        <taxon>Arundinoideae</taxon>
        <taxon>Arundineae</taxon>
        <taxon>Arundo</taxon>
    </lineage>
</organism>
<evidence type="ECO:0000313" key="1">
    <source>
        <dbReference type="EMBL" id="JAD54721.1"/>
    </source>
</evidence>
<protein>
    <submittedName>
        <fullName evidence="1">Uncharacterized protein</fullName>
    </submittedName>
</protein>
<dbReference type="AlphaFoldDB" id="A0A0A9AUC7"/>
<proteinExistence type="predicted"/>
<accession>A0A0A9AUC7</accession>
<reference evidence="1" key="1">
    <citation type="submission" date="2014-09" db="EMBL/GenBank/DDBJ databases">
        <authorList>
            <person name="Magalhaes I.L.F."/>
            <person name="Oliveira U."/>
            <person name="Santos F.R."/>
            <person name="Vidigal T.H.D.A."/>
            <person name="Brescovit A.D."/>
            <person name="Santos A.J."/>
        </authorList>
    </citation>
    <scope>NUCLEOTIDE SEQUENCE</scope>
    <source>
        <tissue evidence="1">Shoot tissue taken approximately 20 cm above the soil surface</tissue>
    </source>
</reference>
<name>A0A0A9AUC7_ARUDO</name>